<dbReference type="GO" id="GO:0005886">
    <property type="term" value="C:plasma membrane"/>
    <property type="evidence" value="ECO:0007669"/>
    <property type="project" value="UniProtKB-SubCell"/>
</dbReference>
<organism evidence="12 13">
    <name type="scientific">Devosia lucknowensis</name>
    <dbReference type="NCBI Taxonomy" id="1096929"/>
    <lineage>
        <taxon>Bacteria</taxon>
        <taxon>Pseudomonadati</taxon>
        <taxon>Pseudomonadota</taxon>
        <taxon>Alphaproteobacteria</taxon>
        <taxon>Hyphomicrobiales</taxon>
        <taxon>Devosiaceae</taxon>
        <taxon>Devosia</taxon>
    </lineage>
</organism>
<dbReference type="GO" id="GO:0042597">
    <property type="term" value="C:periplasmic space"/>
    <property type="evidence" value="ECO:0007669"/>
    <property type="project" value="InterPro"/>
</dbReference>
<name>A0A1Y6GA85_9HYPH</name>
<protein>
    <submittedName>
        <fullName evidence="12">Copper transport protein</fullName>
    </submittedName>
</protein>
<feature type="transmembrane region" description="Helical" evidence="9">
    <location>
        <begin position="176"/>
        <end position="194"/>
    </location>
</feature>
<evidence type="ECO:0000256" key="7">
    <source>
        <dbReference type="ARBA" id="ARBA00023008"/>
    </source>
</evidence>
<proteinExistence type="predicted"/>
<feature type="transmembrane region" description="Helical" evidence="9">
    <location>
        <begin position="274"/>
        <end position="294"/>
    </location>
</feature>
<evidence type="ECO:0000313" key="12">
    <source>
        <dbReference type="EMBL" id="SMQ85628.1"/>
    </source>
</evidence>
<gene>
    <name evidence="12" type="ORF">SAMN06295905_2915</name>
</gene>
<keyword evidence="4" id="KW-0479">Metal-binding</keyword>
<evidence type="ECO:0000256" key="5">
    <source>
        <dbReference type="ARBA" id="ARBA00022729"/>
    </source>
</evidence>
<keyword evidence="8 9" id="KW-0472">Membrane</keyword>
<feature type="transmembrane region" description="Helical" evidence="9">
    <location>
        <begin position="138"/>
        <end position="164"/>
    </location>
</feature>
<dbReference type="Gene3D" id="2.60.40.1220">
    <property type="match status" value="1"/>
</dbReference>
<evidence type="ECO:0000313" key="13">
    <source>
        <dbReference type="Proteomes" id="UP000194474"/>
    </source>
</evidence>
<keyword evidence="13" id="KW-1185">Reference proteome</keyword>
<dbReference type="Pfam" id="PF05425">
    <property type="entry name" value="CopD"/>
    <property type="match status" value="1"/>
</dbReference>
<dbReference type="InterPro" id="IPR014755">
    <property type="entry name" value="Cu-Rt/internalin_Ig-like"/>
</dbReference>
<dbReference type="GO" id="GO:0046688">
    <property type="term" value="P:response to copper ion"/>
    <property type="evidence" value="ECO:0007669"/>
    <property type="project" value="InterPro"/>
</dbReference>
<keyword evidence="5" id="KW-0732">Signal</keyword>
<accession>A0A1Y6GA85</accession>
<dbReference type="Pfam" id="PF04234">
    <property type="entry name" value="CopC"/>
    <property type="match status" value="1"/>
</dbReference>
<evidence type="ECO:0000259" key="11">
    <source>
        <dbReference type="Pfam" id="PF05425"/>
    </source>
</evidence>
<keyword evidence="2" id="KW-1003">Cell membrane</keyword>
<dbReference type="SUPFAM" id="SSF81296">
    <property type="entry name" value="E set domains"/>
    <property type="match status" value="1"/>
</dbReference>
<evidence type="ECO:0000256" key="6">
    <source>
        <dbReference type="ARBA" id="ARBA00022989"/>
    </source>
</evidence>
<dbReference type="InterPro" id="IPR014756">
    <property type="entry name" value="Ig_E-set"/>
</dbReference>
<dbReference type="PANTHER" id="PTHR34820">
    <property type="entry name" value="INNER MEMBRANE PROTEIN YEBZ"/>
    <property type="match status" value="1"/>
</dbReference>
<keyword evidence="6 9" id="KW-1133">Transmembrane helix</keyword>
<dbReference type="OrthoDB" id="8374223at2"/>
<dbReference type="InterPro" id="IPR008457">
    <property type="entry name" value="Cu-R_CopD_dom"/>
</dbReference>
<evidence type="ECO:0000256" key="8">
    <source>
        <dbReference type="ARBA" id="ARBA00023136"/>
    </source>
</evidence>
<evidence type="ECO:0000256" key="9">
    <source>
        <dbReference type="SAM" id="Phobius"/>
    </source>
</evidence>
<dbReference type="PANTHER" id="PTHR34820:SF4">
    <property type="entry name" value="INNER MEMBRANE PROTEIN YEBZ"/>
    <property type="match status" value="1"/>
</dbReference>
<evidence type="ECO:0000256" key="2">
    <source>
        <dbReference type="ARBA" id="ARBA00022475"/>
    </source>
</evidence>
<dbReference type="AlphaFoldDB" id="A0A1Y6GA85"/>
<keyword evidence="7" id="KW-0186">Copper</keyword>
<comment type="subcellular location">
    <subcellularLocation>
        <location evidence="1">Cell membrane</location>
        <topology evidence="1">Multi-pass membrane protein</topology>
    </subcellularLocation>
</comment>
<keyword evidence="3 9" id="KW-0812">Transmembrane</keyword>
<dbReference type="InterPro" id="IPR007348">
    <property type="entry name" value="CopC_dom"/>
</dbReference>
<sequence>MPAITARFVVPLMILLLMLAQDMPALAHAQLLSTEPAANAVLGTAPETLALIFNEPVTPLAMTLIGPDGASTDLTAAAAGGEILSVHLPSAPGRGTHVLSWRVVSVDAHPVAGSLVFSVGAITGAAADIPEAPPATAVLLWAGKAILFAALALGLGASVFQLLAPLPPAARRFARAASLFGIVGAPVSLGLHGADALGLGPQAILAAPAWSTGFATTYGPTVLMLVVAFALGLASLYRFRPLALAGWALAAVALAVSGHAGAADPQWLTRPAVALHIAGFLFWAGALLPLLAALRQTTPEAGRALARFSRLAPYAVAAILLSGLVLASVQMGAPGPAWLAPYGLILAAKLSLVAVLLAIALFNRLRLTTPTLAGDTAARRHLRRAIVCEIVLVLAIVALAAGWRFTPPPRAIAAAEAAQAALAVPGYAHAMNDAVMADIVVTPGRAGPVTIDIALTDIAGAPVTPLSVDLTLSAPALGIEPIRQAATPDDGLWRIEGQAIPLAGLWDLVLDIRLDRFTLARIGTELDLN</sequence>
<evidence type="ECO:0000259" key="10">
    <source>
        <dbReference type="Pfam" id="PF04234"/>
    </source>
</evidence>
<dbReference type="Proteomes" id="UP000194474">
    <property type="component" value="Unassembled WGS sequence"/>
</dbReference>
<feature type="domain" description="CopC" evidence="10">
    <location>
        <begin position="28"/>
        <end position="119"/>
    </location>
</feature>
<dbReference type="RefSeq" id="WP_086471275.1">
    <property type="nucleotide sequence ID" value="NZ_FXWK01000002.1"/>
</dbReference>
<dbReference type="InterPro" id="IPR032694">
    <property type="entry name" value="CopC/D"/>
</dbReference>
<evidence type="ECO:0000256" key="1">
    <source>
        <dbReference type="ARBA" id="ARBA00004651"/>
    </source>
</evidence>
<dbReference type="EMBL" id="FXWK01000002">
    <property type="protein sequence ID" value="SMQ85628.1"/>
    <property type="molecule type" value="Genomic_DNA"/>
</dbReference>
<feature type="transmembrane region" description="Helical" evidence="9">
    <location>
        <begin position="214"/>
        <end position="237"/>
    </location>
</feature>
<feature type="transmembrane region" description="Helical" evidence="9">
    <location>
        <begin position="244"/>
        <end position="262"/>
    </location>
</feature>
<evidence type="ECO:0000256" key="4">
    <source>
        <dbReference type="ARBA" id="ARBA00022723"/>
    </source>
</evidence>
<feature type="transmembrane region" description="Helical" evidence="9">
    <location>
        <begin position="339"/>
        <end position="362"/>
    </location>
</feature>
<dbReference type="GO" id="GO:0005507">
    <property type="term" value="F:copper ion binding"/>
    <property type="evidence" value="ECO:0007669"/>
    <property type="project" value="InterPro"/>
</dbReference>
<feature type="transmembrane region" description="Helical" evidence="9">
    <location>
        <begin position="314"/>
        <end position="333"/>
    </location>
</feature>
<evidence type="ECO:0000256" key="3">
    <source>
        <dbReference type="ARBA" id="ARBA00022692"/>
    </source>
</evidence>
<feature type="domain" description="Copper resistance protein D" evidence="11">
    <location>
        <begin position="303"/>
        <end position="403"/>
    </location>
</feature>
<dbReference type="GO" id="GO:0006825">
    <property type="term" value="P:copper ion transport"/>
    <property type="evidence" value="ECO:0007669"/>
    <property type="project" value="InterPro"/>
</dbReference>
<feature type="transmembrane region" description="Helical" evidence="9">
    <location>
        <begin position="382"/>
        <end position="403"/>
    </location>
</feature>
<reference evidence="13" key="1">
    <citation type="submission" date="2017-04" db="EMBL/GenBank/DDBJ databases">
        <authorList>
            <person name="Varghese N."/>
            <person name="Submissions S."/>
        </authorList>
    </citation>
    <scope>NUCLEOTIDE SEQUENCE [LARGE SCALE GENOMIC DNA]</scope>
</reference>